<dbReference type="AlphaFoldDB" id="A0A2K2CUT7"/>
<reference evidence="2" key="2">
    <citation type="submission" date="2017-06" db="EMBL/GenBank/DDBJ databases">
        <title>WGS assembly of Brachypodium distachyon.</title>
        <authorList>
            <consortium name="The International Brachypodium Initiative"/>
            <person name="Lucas S."/>
            <person name="Harmon-Smith M."/>
            <person name="Lail K."/>
            <person name="Tice H."/>
            <person name="Grimwood J."/>
            <person name="Bruce D."/>
            <person name="Barry K."/>
            <person name="Shu S."/>
            <person name="Lindquist E."/>
            <person name="Wang M."/>
            <person name="Pitluck S."/>
            <person name="Vogel J.P."/>
            <person name="Garvin D.F."/>
            <person name="Mockler T.C."/>
            <person name="Schmutz J."/>
            <person name="Rokhsar D."/>
            <person name="Bevan M.W."/>
        </authorList>
    </citation>
    <scope>NUCLEOTIDE SEQUENCE</scope>
    <source>
        <strain evidence="2">Bd21</strain>
    </source>
</reference>
<reference evidence="2 3" key="1">
    <citation type="journal article" date="2010" name="Nature">
        <title>Genome sequencing and analysis of the model grass Brachypodium distachyon.</title>
        <authorList>
            <consortium name="International Brachypodium Initiative"/>
        </authorList>
    </citation>
    <scope>NUCLEOTIDE SEQUENCE [LARGE SCALE GENOMIC DNA]</scope>
    <source>
        <strain evidence="2 3">Bd21</strain>
    </source>
</reference>
<protein>
    <recommendedName>
        <fullName evidence="1">KIB1-4 beta-propeller domain-containing protein</fullName>
    </recommendedName>
</protein>
<dbReference type="PANTHER" id="PTHR33110">
    <property type="entry name" value="F-BOX/KELCH-REPEAT PROTEIN-RELATED"/>
    <property type="match status" value="1"/>
</dbReference>
<reference evidence="3" key="3">
    <citation type="submission" date="2018-08" db="UniProtKB">
        <authorList>
            <consortium name="EnsemblPlants"/>
        </authorList>
    </citation>
    <scope>IDENTIFICATION</scope>
    <source>
        <strain evidence="3">cv. Bd21</strain>
    </source>
</reference>
<name>A0A2K2CUT7_BRADI</name>
<dbReference type="SUPFAM" id="SSF50998">
    <property type="entry name" value="Quinoprotein alcohol dehydrogenase-like"/>
    <property type="match status" value="1"/>
</dbReference>
<dbReference type="EnsemblPlants" id="PNT65786">
    <property type="protein sequence ID" value="PNT65786"/>
    <property type="gene ID" value="BRADI_3g02706v3"/>
</dbReference>
<dbReference type="InterPro" id="IPR011047">
    <property type="entry name" value="Quinoprotein_ADH-like_sf"/>
</dbReference>
<dbReference type="InterPro" id="IPR005174">
    <property type="entry name" value="KIB1-4_b-propeller"/>
</dbReference>
<dbReference type="Gramene" id="PNT65786">
    <property type="protein sequence ID" value="PNT65786"/>
    <property type="gene ID" value="BRADI_3g02706v3"/>
</dbReference>
<evidence type="ECO:0000313" key="3">
    <source>
        <dbReference type="EnsemblPlants" id="PNT65786"/>
    </source>
</evidence>
<evidence type="ECO:0000313" key="4">
    <source>
        <dbReference type="Proteomes" id="UP000008810"/>
    </source>
</evidence>
<dbReference type="OrthoDB" id="1937564at2759"/>
<dbReference type="Proteomes" id="UP000008810">
    <property type="component" value="Chromosome 3"/>
</dbReference>
<dbReference type="PANTHER" id="PTHR33110:SF115">
    <property type="entry name" value="OS02G0129200 PROTEIN"/>
    <property type="match status" value="1"/>
</dbReference>
<gene>
    <name evidence="2" type="ORF">BRADI_3g02706v3</name>
</gene>
<sequence length="289" mass="31635">MLRRIGKKRPRQPHPHPYSARCAVFGEWLLFRNAERPESYLPVNPLVPGGGATIELPPMALRKLVVCPGGEVAAAIVFADNGSCGVAFCRRPGSGSSEWSWSAVRDPPPGAGELLDIALHGGDNNKLYALYGNKTLYAYDLDDDDDGEPECVIADPRPPTVPEVWYMLVVYDTRHYLVPGNDGKKLLLVRSEYGRSFAVFEAVDGRWSEVARLDDDEVLFVSANCSRALPVYGGPGNCVFFVGEPTRGLRFGNFGVYDMATKTIRGAISPLKFQGCHSTGSWLFPSLLP</sequence>
<organism evidence="2">
    <name type="scientific">Brachypodium distachyon</name>
    <name type="common">Purple false brome</name>
    <name type="synonym">Trachynia distachya</name>
    <dbReference type="NCBI Taxonomy" id="15368"/>
    <lineage>
        <taxon>Eukaryota</taxon>
        <taxon>Viridiplantae</taxon>
        <taxon>Streptophyta</taxon>
        <taxon>Embryophyta</taxon>
        <taxon>Tracheophyta</taxon>
        <taxon>Spermatophyta</taxon>
        <taxon>Magnoliopsida</taxon>
        <taxon>Liliopsida</taxon>
        <taxon>Poales</taxon>
        <taxon>Poaceae</taxon>
        <taxon>BOP clade</taxon>
        <taxon>Pooideae</taxon>
        <taxon>Stipodae</taxon>
        <taxon>Brachypodieae</taxon>
        <taxon>Brachypodium</taxon>
    </lineage>
</organism>
<feature type="domain" description="KIB1-4 beta-propeller" evidence="1">
    <location>
        <begin position="17"/>
        <end position="258"/>
    </location>
</feature>
<dbReference type="InParanoid" id="A0A2K2CUT7"/>
<evidence type="ECO:0000259" key="1">
    <source>
        <dbReference type="Pfam" id="PF03478"/>
    </source>
</evidence>
<evidence type="ECO:0000313" key="2">
    <source>
        <dbReference type="EMBL" id="PNT65786.1"/>
    </source>
</evidence>
<dbReference type="Pfam" id="PF03478">
    <property type="entry name" value="Beta-prop_KIB1-4"/>
    <property type="match status" value="1"/>
</dbReference>
<dbReference type="EMBL" id="CM000882">
    <property type="protein sequence ID" value="PNT65786.1"/>
    <property type="molecule type" value="Genomic_DNA"/>
</dbReference>
<accession>A0A2K2CUT7</accession>
<keyword evidence="4" id="KW-1185">Reference proteome</keyword>
<proteinExistence type="predicted"/>